<dbReference type="InterPro" id="IPR023214">
    <property type="entry name" value="HAD_sf"/>
</dbReference>
<evidence type="ECO:0000313" key="2">
    <source>
        <dbReference type="Proteomes" id="UP001646141"/>
    </source>
</evidence>
<reference evidence="1 2" key="1">
    <citation type="submission" date="2018-09" db="EMBL/GenBank/DDBJ databases">
        <title>Comparative genomics of Leucobacter spp.</title>
        <authorList>
            <person name="Reis A.C."/>
            <person name="Kolvenbach B.A."/>
            <person name="Corvini P.F.X."/>
            <person name="Nunes O.C."/>
        </authorList>
    </citation>
    <scope>NUCLEOTIDE SEQUENCE [LARGE SCALE GENOMIC DNA]</scope>
    <source>
        <strain evidence="1 2">L-1</strain>
    </source>
</reference>
<proteinExistence type="predicted"/>
<dbReference type="PANTHER" id="PTHR18901:SF38">
    <property type="entry name" value="PSEUDOURIDINE-5'-PHOSPHATASE"/>
    <property type="match status" value="1"/>
</dbReference>
<dbReference type="Gene3D" id="3.40.50.1000">
    <property type="entry name" value="HAD superfamily/HAD-like"/>
    <property type="match status" value="1"/>
</dbReference>
<dbReference type="NCBIfam" id="TIGR01509">
    <property type="entry name" value="HAD-SF-IA-v3"/>
    <property type="match status" value="1"/>
</dbReference>
<dbReference type="Gene3D" id="1.10.150.240">
    <property type="entry name" value="Putative phosphatase, domain 2"/>
    <property type="match status" value="1"/>
</dbReference>
<dbReference type="InterPro" id="IPR036412">
    <property type="entry name" value="HAD-like_sf"/>
</dbReference>
<comment type="caution">
    <text evidence="1">The sequence shown here is derived from an EMBL/GenBank/DDBJ whole genome shotgun (WGS) entry which is preliminary data.</text>
</comment>
<name>A0ABS1SR93_9MICO</name>
<dbReference type="EMBL" id="QYAD01000004">
    <property type="protein sequence ID" value="MBL3690676.1"/>
    <property type="molecule type" value="Genomic_DNA"/>
</dbReference>
<protein>
    <submittedName>
        <fullName evidence="1">HAD family phosphatase</fullName>
    </submittedName>
</protein>
<dbReference type="CDD" id="cd07505">
    <property type="entry name" value="HAD_BPGM-like"/>
    <property type="match status" value="1"/>
</dbReference>
<evidence type="ECO:0000313" key="1">
    <source>
        <dbReference type="EMBL" id="MBL3690676.1"/>
    </source>
</evidence>
<accession>A0ABS1SR93</accession>
<dbReference type="InterPro" id="IPR041492">
    <property type="entry name" value="HAD_2"/>
</dbReference>
<dbReference type="Pfam" id="PF13419">
    <property type="entry name" value="HAD_2"/>
    <property type="match status" value="1"/>
</dbReference>
<sequence length="226" mass="23661">MDGTLIDSEPLWLDAELAMLRRYGIELTDEVRDGLVGSGLRAAAGVFQKLGVPLSADEIIDEWTAGVIAGLREAGPVWRPGAVELLRSLGAAGIPSALVTMAVREIADAVLALLPPDAHFVASIAGDEVSREKPDPEPYHLGAALVGAPIEECLALEDSGSGLRAAHASGAVAIGIPNLVDLTGVPAHELWPSLAGVDADRLSERFRAHTSVRRDSQQQTETGELA</sequence>
<gene>
    <name evidence="1" type="ORF">D3226_12045</name>
</gene>
<dbReference type="SUPFAM" id="SSF56784">
    <property type="entry name" value="HAD-like"/>
    <property type="match status" value="1"/>
</dbReference>
<keyword evidence="2" id="KW-1185">Reference proteome</keyword>
<dbReference type="InterPro" id="IPR006439">
    <property type="entry name" value="HAD-SF_hydro_IA"/>
</dbReference>
<organism evidence="1 2">
    <name type="scientific">Leucobacter chromiireducens subsp. chromiireducens</name>
    <dbReference type="NCBI Taxonomy" id="660067"/>
    <lineage>
        <taxon>Bacteria</taxon>
        <taxon>Bacillati</taxon>
        <taxon>Actinomycetota</taxon>
        <taxon>Actinomycetes</taxon>
        <taxon>Micrococcales</taxon>
        <taxon>Microbacteriaceae</taxon>
        <taxon>Leucobacter</taxon>
    </lineage>
</organism>
<dbReference type="Proteomes" id="UP001646141">
    <property type="component" value="Unassembled WGS sequence"/>
</dbReference>
<dbReference type="PANTHER" id="PTHR18901">
    <property type="entry name" value="2-DEOXYGLUCOSE-6-PHOSPHATE PHOSPHATASE 2"/>
    <property type="match status" value="1"/>
</dbReference>
<dbReference type="InterPro" id="IPR023198">
    <property type="entry name" value="PGP-like_dom2"/>
</dbReference>